<evidence type="ECO:0000256" key="2">
    <source>
        <dbReference type="ARBA" id="ARBA00022679"/>
    </source>
</evidence>
<dbReference type="GO" id="GO:0106408">
    <property type="term" value="F:diadenylate cyclase activity"/>
    <property type="evidence" value="ECO:0007669"/>
    <property type="project" value="UniProtKB-EC"/>
</dbReference>
<evidence type="ECO:0000256" key="1">
    <source>
        <dbReference type="ARBA" id="ARBA00000877"/>
    </source>
</evidence>
<accession>A0A1F2PA20</accession>
<dbReference type="PANTHER" id="PTHR34185">
    <property type="entry name" value="DIADENYLATE CYCLASE"/>
    <property type="match status" value="1"/>
</dbReference>
<keyword evidence="2" id="KW-0808">Transferase</keyword>
<dbReference type="GO" id="GO:0005524">
    <property type="term" value="F:ATP binding"/>
    <property type="evidence" value="ECO:0007669"/>
    <property type="project" value="UniProtKB-KW"/>
</dbReference>
<evidence type="ECO:0000256" key="4">
    <source>
        <dbReference type="ARBA" id="ARBA00022741"/>
    </source>
</evidence>
<dbReference type="SUPFAM" id="SSF143597">
    <property type="entry name" value="YojJ-like"/>
    <property type="match status" value="1"/>
</dbReference>
<keyword evidence="9" id="KW-1185">Reference proteome</keyword>
<dbReference type="EMBL" id="LYOS01000002">
    <property type="protein sequence ID" value="OFV68219.1"/>
    <property type="molecule type" value="Genomic_DNA"/>
</dbReference>
<evidence type="ECO:0000313" key="8">
    <source>
        <dbReference type="EMBL" id="OFV68219.1"/>
    </source>
</evidence>
<keyword evidence="3" id="KW-0548">Nucleotidyltransferase</keyword>
<dbReference type="Pfam" id="PF02457">
    <property type="entry name" value="DAC"/>
    <property type="match status" value="1"/>
</dbReference>
<keyword evidence="6" id="KW-1133">Transmembrane helix</keyword>
<comment type="caution">
    <text evidence="8">The sequence shown here is derived from an EMBL/GenBank/DDBJ whole genome shotgun (WGS) entry which is preliminary data.</text>
</comment>
<dbReference type="AlphaFoldDB" id="A0A1F2PA20"/>
<dbReference type="PROSITE" id="PS51794">
    <property type="entry name" value="DAC"/>
    <property type="match status" value="1"/>
</dbReference>
<evidence type="ECO:0000313" key="9">
    <source>
        <dbReference type="Proteomes" id="UP000186940"/>
    </source>
</evidence>
<keyword evidence="6" id="KW-0812">Transmembrane</keyword>
<dbReference type="InterPro" id="IPR003390">
    <property type="entry name" value="DNA_integrity_scan_DisA_N"/>
</dbReference>
<dbReference type="Proteomes" id="UP000186940">
    <property type="component" value="Unassembled WGS sequence"/>
</dbReference>
<dbReference type="GO" id="GO:0004016">
    <property type="term" value="F:adenylate cyclase activity"/>
    <property type="evidence" value="ECO:0007669"/>
    <property type="project" value="TreeGrafter"/>
</dbReference>
<comment type="catalytic activity">
    <reaction evidence="1">
        <text>2 ATP = 3',3'-c-di-AMP + 2 diphosphate</text>
        <dbReference type="Rhea" id="RHEA:35655"/>
        <dbReference type="ChEBI" id="CHEBI:30616"/>
        <dbReference type="ChEBI" id="CHEBI:33019"/>
        <dbReference type="ChEBI" id="CHEBI:71500"/>
        <dbReference type="EC" id="2.7.7.85"/>
    </reaction>
</comment>
<reference evidence="8" key="1">
    <citation type="submission" date="2016-05" db="EMBL/GenBank/DDBJ databases">
        <title>Microbial consortia oxidize butane by reversing methanogenesis.</title>
        <authorList>
            <person name="Laso-Perez R."/>
            <person name="Richter M."/>
            <person name="Wegener G."/>
            <person name="Musat F."/>
        </authorList>
    </citation>
    <scope>NUCLEOTIDE SEQUENCE [LARGE SCALE GENOMIC DNA]</scope>
    <source>
        <strain evidence="8">BOX2</strain>
    </source>
</reference>
<evidence type="ECO:0000259" key="7">
    <source>
        <dbReference type="PROSITE" id="PS51794"/>
    </source>
</evidence>
<name>A0A1F2PA20_9EURY</name>
<keyword evidence="5" id="KW-0067">ATP-binding</keyword>
<protein>
    <submittedName>
        <fullName evidence="8">Protein containing DNA integrity scanning protein, DisA</fullName>
    </submittedName>
</protein>
<dbReference type="Gene3D" id="3.40.1700.10">
    <property type="entry name" value="DNA integrity scanning protein, DisA, N-terminal domain"/>
    <property type="match status" value="1"/>
</dbReference>
<evidence type="ECO:0000256" key="5">
    <source>
        <dbReference type="ARBA" id="ARBA00022840"/>
    </source>
</evidence>
<keyword evidence="4" id="KW-0547">Nucleotide-binding</keyword>
<dbReference type="InterPro" id="IPR050338">
    <property type="entry name" value="DisA"/>
</dbReference>
<feature type="domain" description="DAC" evidence="7">
    <location>
        <begin position="1"/>
        <end position="148"/>
    </location>
</feature>
<proteinExistence type="predicted"/>
<feature type="transmembrane region" description="Helical" evidence="6">
    <location>
        <begin position="168"/>
        <end position="197"/>
    </location>
</feature>
<dbReference type="PANTHER" id="PTHR34185:SF1">
    <property type="entry name" value="DIADENYLATE CYCLASE"/>
    <property type="match status" value="1"/>
</dbReference>
<evidence type="ECO:0000256" key="3">
    <source>
        <dbReference type="ARBA" id="ARBA00022695"/>
    </source>
</evidence>
<evidence type="ECO:0000256" key="6">
    <source>
        <dbReference type="SAM" id="Phobius"/>
    </source>
</evidence>
<gene>
    <name evidence="8" type="ORF">SCAL_000859</name>
</gene>
<keyword evidence="6" id="KW-0472">Membrane</keyword>
<dbReference type="STRING" id="1838285.SCAL_000859"/>
<organism evidence="8 9">
    <name type="scientific">Candidatus Syntropharchaeum caldarium</name>
    <dbReference type="NCBI Taxonomy" id="1838285"/>
    <lineage>
        <taxon>Archaea</taxon>
        <taxon>Methanobacteriati</taxon>
        <taxon>Methanobacteriota</taxon>
        <taxon>Stenosarchaea group</taxon>
        <taxon>Methanomicrobia</taxon>
        <taxon>Methanosarcinales</taxon>
        <taxon>ANME-2 cluster</taxon>
        <taxon>Candidatus Syntropharchaeum</taxon>
    </lineage>
</organism>
<dbReference type="InterPro" id="IPR036888">
    <property type="entry name" value="DNA_integrity_DisA_N_sf"/>
</dbReference>
<sequence length="210" mass="22103">MEKAIVVTDTNDVKSKVLTEVLKIAKRIARSGKGGLFVIISKDLSEGVYDPLFPQLCTDKPITEPGMGTVIEKLAELDGAVLITPEGKLIAYGSRIVKSSTLPGHGTRHAAAKGISQLSKDITSVLISEETGWIKVFQEGRIILETDAVDVSPGIMRKVAMFLSHRDTALLVSAGIAGAAVGGIPTLVLAGGMYLIVKTAFTSITSTLKG</sequence>